<proteinExistence type="predicted"/>
<organism evidence="1">
    <name type="scientific">Haplomitrium blumei</name>
    <dbReference type="NCBI Taxonomy" id="258993"/>
    <lineage>
        <taxon>Eukaryota</taxon>
        <taxon>Viridiplantae</taxon>
        <taxon>Streptophyta</taxon>
        <taxon>Embryophyta</taxon>
        <taxon>Marchantiophyta</taxon>
        <taxon>Haplomitriopsida</taxon>
        <taxon>Haplomitriidae</taxon>
        <taxon>Calobryales</taxon>
        <taxon>Haplomitriaceae</taxon>
        <taxon>Haplomitrium</taxon>
    </lineage>
</organism>
<evidence type="ECO:0000313" key="1">
    <source>
        <dbReference type="EMBL" id="QCW59324.1"/>
    </source>
</evidence>
<geneLocation type="chloroplast" evidence="1"/>
<accession>A0A4Y5P7K9</accession>
<dbReference type="EMBL" id="MH064516">
    <property type="protein sequence ID" value="QCW59324.1"/>
    <property type="molecule type" value="Genomic_DNA"/>
</dbReference>
<sequence>MNSIPGGQIVVIPVIASVADLIAPGSGKGLYHGVFIIPKGNSLASFLY</sequence>
<reference evidence="1" key="1">
    <citation type="submission" date="2018-03" db="EMBL/GenBank/DDBJ databases">
        <title>Exploring the plastid DNA sequence disparity of liverworts.</title>
        <authorList>
            <person name="Yu Y."/>
            <person name="Liu H."/>
            <person name="Yang J."/>
            <person name="Ma W."/>
            <person name="Pressel S."/>
            <person name="Wu Y."/>
            <person name="Schneider H."/>
        </authorList>
    </citation>
    <scope>NUCLEOTIDE SEQUENCE</scope>
</reference>
<dbReference type="AlphaFoldDB" id="A0A4Y5P7K9"/>
<gene>
    <name evidence="1" type="primary">psaM</name>
</gene>
<keyword evidence="1" id="KW-0934">Plastid</keyword>
<dbReference type="RefSeq" id="YP_009668548.1">
    <property type="nucleotide sequence ID" value="NC_043789.1"/>
</dbReference>
<protein>
    <submittedName>
        <fullName evidence="1">Photosystem I protein M</fullName>
    </submittedName>
</protein>
<dbReference type="GeneID" id="40874153"/>
<keyword evidence="1" id="KW-0150">Chloroplast</keyword>
<name>A0A4Y5P7K9_9MARC</name>